<comment type="similarity">
    <text evidence="2 10">Belongs to the RNA methyltransferase RsmE family.</text>
</comment>
<evidence type="ECO:0000256" key="3">
    <source>
        <dbReference type="ARBA" id="ARBA00022490"/>
    </source>
</evidence>
<dbReference type="InterPro" id="IPR029028">
    <property type="entry name" value="Alpha/beta_knot_MTases"/>
</dbReference>
<dbReference type="PANTHER" id="PTHR30027:SF3">
    <property type="entry name" value="16S RRNA (URACIL(1498)-N(3))-METHYLTRANSFERASE"/>
    <property type="match status" value="1"/>
</dbReference>
<gene>
    <name evidence="13" type="primary">rsmE</name>
    <name evidence="13" type="ORF">TFUB20_02607</name>
</gene>
<dbReference type="Pfam" id="PF20260">
    <property type="entry name" value="PUA_4"/>
    <property type="match status" value="1"/>
</dbReference>
<reference evidence="13 14" key="1">
    <citation type="submission" date="2016-09" db="EMBL/GenBank/DDBJ databases">
        <authorList>
            <person name="Capua I."/>
            <person name="De Benedictis P."/>
            <person name="Joannis T."/>
            <person name="Lombin L.H."/>
            <person name="Cattoli G."/>
        </authorList>
    </citation>
    <scope>NUCLEOTIDE SEQUENCE [LARGE SCALE GENOMIC DNA]</scope>
    <source>
        <strain evidence="13 14">UB20</strain>
    </source>
</reference>
<dbReference type="GO" id="GO:0070475">
    <property type="term" value="P:rRNA base methylation"/>
    <property type="evidence" value="ECO:0007669"/>
    <property type="project" value="TreeGrafter"/>
</dbReference>
<evidence type="ECO:0000259" key="11">
    <source>
        <dbReference type="Pfam" id="PF04452"/>
    </source>
</evidence>
<proteinExistence type="inferred from homology"/>
<dbReference type="NCBIfam" id="TIGR00046">
    <property type="entry name" value="RsmE family RNA methyltransferase"/>
    <property type="match status" value="1"/>
</dbReference>
<comment type="subcellular location">
    <subcellularLocation>
        <location evidence="1 10">Cytoplasm</location>
    </subcellularLocation>
</comment>
<dbReference type="OrthoDB" id="9815641at2"/>
<evidence type="ECO:0000256" key="2">
    <source>
        <dbReference type="ARBA" id="ARBA00005528"/>
    </source>
</evidence>
<keyword evidence="4 10" id="KW-0698">rRNA processing</keyword>
<dbReference type="AlphaFoldDB" id="A0A1D3UWP3"/>
<dbReference type="Gene3D" id="3.40.1280.10">
    <property type="match status" value="1"/>
</dbReference>
<dbReference type="SUPFAM" id="SSF88697">
    <property type="entry name" value="PUA domain-like"/>
    <property type="match status" value="1"/>
</dbReference>
<dbReference type="Gene3D" id="2.40.240.20">
    <property type="entry name" value="Hypothetical PUA domain-like, domain 1"/>
    <property type="match status" value="1"/>
</dbReference>
<keyword evidence="5 10" id="KW-0489">Methyltransferase</keyword>
<dbReference type="InterPro" id="IPR029026">
    <property type="entry name" value="tRNA_m1G_MTases_N"/>
</dbReference>
<evidence type="ECO:0000256" key="10">
    <source>
        <dbReference type="PIRNR" id="PIRNR015601"/>
    </source>
</evidence>
<dbReference type="SUPFAM" id="SSF75217">
    <property type="entry name" value="alpha/beta knot"/>
    <property type="match status" value="1"/>
</dbReference>
<comment type="catalytic activity">
    <reaction evidence="9 10">
        <text>uridine(1498) in 16S rRNA + S-adenosyl-L-methionine = N(3)-methyluridine(1498) in 16S rRNA + S-adenosyl-L-homocysteine + H(+)</text>
        <dbReference type="Rhea" id="RHEA:42920"/>
        <dbReference type="Rhea" id="RHEA-COMP:10283"/>
        <dbReference type="Rhea" id="RHEA-COMP:10284"/>
        <dbReference type="ChEBI" id="CHEBI:15378"/>
        <dbReference type="ChEBI" id="CHEBI:57856"/>
        <dbReference type="ChEBI" id="CHEBI:59789"/>
        <dbReference type="ChEBI" id="CHEBI:65315"/>
        <dbReference type="ChEBI" id="CHEBI:74502"/>
        <dbReference type="EC" id="2.1.1.193"/>
    </reaction>
</comment>
<evidence type="ECO:0000313" key="14">
    <source>
        <dbReference type="Proteomes" id="UP000182057"/>
    </source>
</evidence>
<dbReference type="InterPro" id="IPR046887">
    <property type="entry name" value="RsmE_PUA-like"/>
</dbReference>
<dbReference type="NCBIfam" id="NF008702">
    <property type="entry name" value="PRK11713.6-1"/>
    <property type="match status" value="1"/>
</dbReference>
<name>A0A1D3UWP3_TANFO</name>
<evidence type="ECO:0000256" key="9">
    <source>
        <dbReference type="ARBA" id="ARBA00047944"/>
    </source>
</evidence>
<keyword evidence="7 10" id="KW-0949">S-adenosyl-L-methionine</keyword>
<feature type="domain" description="Ribosomal RNA small subunit methyltransferase E PUA-like" evidence="12">
    <location>
        <begin position="15"/>
        <end position="61"/>
    </location>
</feature>
<evidence type="ECO:0000313" key="13">
    <source>
        <dbReference type="EMBL" id="SCQ24639.1"/>
    </source>
</evidence>
<dbReference type="PIRSF" id="PIRSF015601">
    <property type="entry name" value="MTase_slr0722"/>
    <property type="match status" value="1"/>
</dbReference>
<evidence type="ECO:0000256" key="6">
    <source>
        <dbReference type="ARBA" id="ARBA00022679"/>
    </source>
</evidence>
<dbReference type="PANTHER" id="PTHR30027">
    <property type="entry name" value="RIBOSOMAL RNA SMALL SUBUNIT METHYLTRANSFERASE E"/>
    <property type="match status" value="1"/>
</dbReference>
<dbReference type="EMBL" id="FMMM01000082">
    <property type="protein sequence ID" value="SCQ24639.1"/>
    <property type="molecule type" value="Genomic_DNA"/>
</dbReference>
<organism evidence="13 14">
    <name type="scientific">Tannerella forsythia</name>
    <name type="common">Bacteroides forsythus</name>
    <dbReference type="NCBI Taxonomy" id="28112"/>
    <lineage>
        <taxon>Bacteria</taxon>
        <taxon>Pseudomonadati</taxon>
        <taxon>Bacteroidota</taxon>
        <taxon>Bacteroidia</taxon>
        <taxon>Bacteroidales</taxon>
        <taxon>Tannerellaceae</taxon>
        <taxon>Tannerella</taxon>
    </lineage>
</organism>
<dbReference type="GO" id="GO:0070042">
    <property type="term" value="F:rRNA (uridine-N3-)-methyltransferase activity"/>
    <property type="evidence" value="ECO:0007669"/>
    <property type="project" value="TreeGrafter"/>
</dbReference>
<dbReference type="Pfam" id="PF04452">
    <property type="entry name" value="Methyltrans_RNA"/>
    <property type="match status" value="1"/>
</dbReference>
<evidence type="ECO:0000256" key="8">
    <source>
        <dbReference type="ARBA" id="ARBA00025699"/>
    </source>
</evidence>
<evidence type="ECO:0000256" key="5">
    <source>
        <dbReference type="ARBA" id="ARBA00022603"/>
    </source>
</evidence>
<evidence type="ECO:0000256" key="4">
    <source>
        <dbReference type="ARBA" id="ARBA00022552"/>
    </source>
</evidence>
<dbReference type="InterPro" id="IPR046886">
    <property type="entry name" value="RsmE_MTase_dom"/>
</dbReference>
<dbReference type="RefSeq" id="WP_074450300.1">
    <property type="nucleotide sequence ID" value="NZ_FMMM01000082.1"/>
</dbReference>
<dbReference type="InterPro" id="IPR015947">
    <property type="entry name" value="PUA-like_sf"/>
</dbReference>
<dbReference type="GO" id="GO:0005737">
    <property type="term" value="C:cytoplasm"/>
    <property type="evidence" value="ECO:0007669"/>
    <property type="project" value="UniProtKB-SubCell"/>
</dbReference>
<sequence length="233" mass="26354">MQLFYAPDIATNPLLPEEESRHCTKVLRLTVDDTLMLTDGKGSFYRAVIAEPHPKHCRVTVVEHLPQAPLWPFRIHLAVAPTKNIDRMEWFLEKATEVGIDTVTCLNCRFSERREVKTERLEKILVSAMKQSQKARLPQLIGMSDFSDFVARPFEGRKIIAHCHTPEDLPLIRSVYRPGEDALILIGPEGDFSKEEVELAEAHGFTGVSLGKSRLRTETAAFTACHTLHVLNQ</sequence>
<dbReference type="Proteomes" id="UP000182057">
    <property type="component" value="Unassembled WGS sequence"/>
</dbReference>
<protein>
    <recommendedName>
        <fullName evidence="10">Ribosomal RNA small subunit methyltransferase E</fullName>
        <ecNumber evidence="10">2.1.1.193</ecNumber>
    </recommendedName>
</protein>
<keyword evidence="3 10" id="KW-0963">Cytoplasm</keyword>
<dbReference type="InterPro" id="IPR006700">
    <property type="entry name" value="RsmE"/>
</dbReference>
<feature type="domain" description="Ribosomal RNA small subunit methyltransferase E methyltransferase" evidence="11">
    <location>
        <begin position="71"/>
        <end position="228"/>
    </location>
</feature>
<accession>A0A1D3UWP3</accession>
<evidence type="ECO:0000259" key="12">
    <source>
        <dbReference type="Pfam" id="PF20260"/>
    </source>
</evidence>
<keyword evidence="6 10" id="KW-0808">Transferase</keyword>
<comment type="function">
    <text evidence="8 10">Specifically methylates the N3 position of the uracil ring of uridine 1498 (m3U1498) in 16S rRNA. Acts on the fully assembled 30S ribosomal subunit.</text>
</comment>
<dbReference type="CDD" id="cd18084">
    <property type="entry name" value="RsmE-like"/>
    <property type="match status" value="1"/>
</dbReference>
<evidence type="ECO:0000256" key="7">
    <source>
        <dbReference type="ARBA" id="ARBA00022691"/>
    </source>
</evidence>
<dbReference type="EC" id="2.1.1.193" evidence="10"/>
<evidence type="ECO:0000256" key="1">
    <source>
        <dbReference type="ARBA" id="ARBA00004496"/>
    </source>
</evidence>